<dbReference type="InterPro" id="IPR004360">
    <property type="entry name" value="Glyas_Fos-R_dOase_dom"/>
</dbReference>
<dbReference type="PANTHER" id="PTHR36437:SF2">
    <property type="entry name" value="GLYOXALASE_BLEOMYCIN RESISTANCE PROTEIN_DIOXYGENASE"/>
    <property type="match status" value="1"/>
</dbReference>
<dbReference type="InterPro" id="IPR037523">
    <property type="entry name" value="VOC_core"/>
</dbReference>
<dbReference type="GeneID" id="303184463"/>
<evidence type="ECO:0000313" key="3">
    <source>
        <dbReference type="Proteomes" id="UP000006878"/>
    </source>
</evidence>
<dbReference type="SUPFAM" id="SSF54593">
    <property type="entry name" value="Glyoxalase/Bleomycin resistance protein/Dihydroxybiphenyl dioxygenase"/>
    <property type="match status" value="1"/>
</dbReference>
<name>A0ABP1U121_GLUAR</name>
<dbReference type="RefSeq" id="WP_013348214.1">
    <property type="nucleotide sequence ID" value="NC_014550.1"/>
</dbReference>
<keyword evidence="3" id="KW-1185">Reference proteome</keyword>
<proteinExistence type="predicted"/>
<evidence type="ECO:0000259" key="1">
    <source>
        <dbReference type="PROSITE" id="PS51819"/>
    </source>
</evidence>
<dbReference type="Proteomes" id="UP000006878">
    <property type="component" value="Chromosome"/>
</dbReference>
<reference evidence="3" key="2">
    <citation type="submission" date="2010-07" db="EMBL/GenBank/DDBJ databases">
        <title>Complete genome sequence of Arthrobacter arilaitensis (strain DSM 16368 / CIP 108037 / JCM 13566 / Re117).</title>
        <authorList>
            <person name="Genoscope."/>
        </authorList>
    </citation>
    <scope>NUCLEOTIDE SEQUENCE [LARGE SCALE GENOMIC DNA]</scope>
    <source>
        <strain evidence="3">DSM 16368 / CIP 108037 / IAM 15318 / JCM 13566 / Re117</strain>
    </source>
</reference>
<dbReference type="CDD" id="cd07263">
    <property type="entry name" value="VOC_like"/>
    <property type="match status" value="1"/>
</dbReference>
<dbReference type="PANTHER" id="PTHR36437">
    <property type="entry name" value="GLYOXALASE/BLEOMYCIN RESISTANCE PROTEIN/DIOXYGENASE"/>
    <property type="match status" value="1"/>
</dbReference>
<dbReference type="Pfam" id="PF00903">
    <property type="entry name" value="Glyoxalase"/>
    <property type="match status" value="1"/>
</dbReference>
<dbReference type="EMBL" id="FQ311875">
    <property type="protein sequence ID" value="CBT75069.1"/>
    <property type="molecule type" value="Genomic_DNA"/>
</dbReference>
<protein>
    <submittedName>
        <fullName evidence="2">Glyoxalase family protein</fullName>
    </submittedName>
</protein>
<reference evidence="3" key="1">
    <citation type="journal article" date="2010" name="PLoS ONE">
        <title>The Arthrobacter arilaitensis Re117 genome sequence reveals its genetic adaptation to the surface of cheese.</title>
        <authorList>
            <person name="Monnet C."/>
            <person name="Loux V."/>
            <person name="Gibrat J.F."/>
            <person name="Spinnler E."/>
            <person name="Barbe V."/>
            <person name="Vacherie B."/>
            <person name="Gavory F."/>
            <person name="Gourbeyre E."/>
            <person name="Siguier P."/>
            <person name="Chandler M."/>
            <person name="Elleuch R."/>
            <person name="Irlinger F."/>
            <person name="Vallaeys T."/>
        </authorList>
    </citation>
    <scope>NUCLEOTIDE SEQUENCE</scope>
    <source>
        <strain evidence="3">DSM 16368 / CIP 108037 / IAM 15318 / JCM 13566 / Re117</strain>
    </source>
</reference>
<dbReference type="Gene3D" id="3.10.180.10">
    <property type="entry name" value="2,3-Dihydroxybiphenyl 1,2-Dioxygenase, domain 1"/>
    <property type="match status" value="1"/>
</dbReference>
<dbReference type="PROSITE" id="PS51819">
    <property type="entry name" value="VOC"/>
    <property type="match status" value="1"/>
</dbReference>
<accession>A0ABP1U121</accession>
<gene>
    <name evidence="2" type="ordered locus">AARI_08430</name>
</gene>
<organism evidence="2 3">
    <name type="scientific">Glutamicibacter arilaitensis (strain DSM 16368 / CIP 108037 / IAM 15318 / JCM 13566 / NCIMB 14258 / Re117)</name>
    <name type="common">Arthrobacter arilaitensis</name>
    <dbReference type="NCBI Taxonomy" id="861360"/>
    <lineage>
        <taxon>Bacteria</taxon>
        <taxon>Bacillati</taxon>
        <taxon>Actinomycetota</taxon>
        <taxon>Actinomycetes</taxon>
        <taxon>Micrococcales</taxon>
        <taxon>Micrococcaceae</taxon>
        <taxon>Glutamicibacter</taxon>
    </lineage>
</organism>
<sequence>MRIYMTSVFVDDQKLAKNFYTEILGFKVKNDIPMGEFSWLTLVSSQEEQGTELLLEPSAHPAVGPYRDALKADGIPAASFAVEDVQAEYERLSELGVQFTQEPMDAGPVMVATFDDTCGNLIQISSNKS</sequence>
<feature type="domain" description="VOC" evidence="1">
    <location>
        <begin position="2"/>
        <end position="127"/>
    </location>
</feature>
<evidence type="ECO:0000313" key="2">
    <source>
        <dbReference type="EMBL" id="CBT75069.1"/>
    </source>
</evidence>
<dbReference type="InterPro" id="IPR029068">
    <property type="entry name" value="Glyas_Bleomycin-R_OHBP_Dase"/>
</dbReference>